<name>A0A9P9D936_9HYPO</name>
<accession>A0A9P9D936</accession>
<comment type="caution">
    <text evidence="2">The sequence shown here is derived from an EMBL/GenBank/DDBJ whole genome shotgun (WGS) entry which is preliminary data.</text>
</comment>
<sequence length="133" mass="16438">MKRRFRTTEERTEALRKAIDFLETDLRRTQAIRGFGRGYLWNYVRQKAGILISQNRLYDFYRDVFPEEVQKRREGNFKHRTDFSVPGPNFLFLWASLSSNMRYHRTRKRENDHRKREERKEGMKVRNCKRKDF</sequence>
<dbReference type="AlphaFoldDB" id="A0A9P9D936"/>
<protein>
    <submittedName>
        <fullName evidence="2">Uncharacterized protein</fullName>
    </submittedName>
</protein>
<feature type="region of interest" description="Disordered" evidence="1">
    <location>
        <begin position="105"/>
        <end position="133"/>
    </location>
</feature>
<reference evidence="2" key="1">
    <citation type="journal article" date="2021" name="Nat. Commun.">
        <title>Genetic determinants of endophytism in the Arabidopsis root mycobiome.</title>
        <authorList>
            <person name="Mesny F."/>
            <person name="Miyauchi S."/>
            <person name="Thiergart T."/>
            <person name="Pickel B."/>
            <person name="Atanasova L."/>
            <person name="Karlsson M."/>
            <person name="Huettel B."/>
            <person name="Barry K.W."/>
            <person name="Haridas S."/>
            <person name="Chen C."/>
            <person name="Bauer D."/>
            <person name="Andreopoulos W."/>
            <person name="Pangilinan J."/>
            <person name="LaButti K."/>
            <person name="Riley R."/>
            <person name="Lipzen A."/>
            <person name="Clum A."/>
            <person name="Drula E."/>
            <person name="Henrissat B."/>
            <person name="Kohler A."/>
            <person name="Grigoriev I.V."/>
            <person name="Martin F.M."/>
            <person name="Hacquard S."/>
        </authorList>
    </citation>
    <scope>NUCLEOTIDE SEQUENCE</scope>
    <source>
        <strain evidence="2">MPI-CAGE-AT-0147</strain>
    </source>
</reference>
<dbReference type="EMBL" id="JAGMUV010000031">
    <property type="protein sequence ID" value="KAH7114864.1"/>
    <property type="molecule type" value="Genomic_DNA"/>
</dbReference>
<proteinExistence type="predicted"/>
<evidence type="ECO:0000313" key="2">
    <source>
        <dbReference type="EMBL" id="KAH7114864.1"/>
    </source>
</evidence>
<dbReference type="OrthoDB" id="5392716at2759"/>
<organism evidence="2 3">
    <name type="scientific">Dactylonectria macrodidyma</name>
    <dbReference type="NCBI Taxonomy" id="307937"/>
    <lineage>
        <taxon>Eukaryota</taxon>
        <taxon>Fungi</taxon>
        <taxon>Dikarya</taxon>
        <taxon>Ascomycota</taxon>
        <taxon>Pezizomycotina</taxon>
        <taxon>Sordariomycetes</taxon>
        <taxon>Hypocreomycetidae</taxon>
        <taxon>Hypocreales</taxon>
        <taxon>Nectriaceae</taxon>
        <taxon>Dactylonectria</taxon>
    </lineage>
</organism>
<feature type="compositionally biased region" description="Basic and acidic residues" evidence="1">
    <location>
        <begin position="109"/>
        <end position="133"/>
    </location>
</feature>
<dbReference type="Proteomes" id="UP000738349">
    <property type="component" value="Unassembled WGS sequence"/>
</dbReference>
<evidence type="ECO:0000313" key="3">
    <source>
        <dbReference type="Proteomes" id="UP000738349"/>
    </source>
</evidence>
<evidence type="ECO:0000256" key="1">
    <source>
        <dbReference type="SAM" id="MobiDB-lite"/>
    </source>
</evidence>
<gene>
    <name evidence="2" type="ORF">EDB81DRAFT_295935</name>
</gene>
<keyword evidence="3" id="KW-1185">Reference proteome</keyword>